<evidence type="ECO:0008006" key="5">
    <source>
        <dbReference type="Google" id="ProtNLM"/>
    </source>
</evidence>
<feature type="region of interest" description="Disordered" evidence="1">
    <location>
        <begin position="69"/>
        <end position="90"/>
    </location>
</feature>
<reference evidence="3 4" key="1">
    <citation type="submission" date="2013-03" db="EMBL/GenBank/DDBJ databases">
        <title>The Genome Sequence of Capronia epimyces CBS 606.96.</title>
        <authorList>
            <consortium name="The Broad Institute Genomics Platform"/>
            <person name="Cuomo C."/>
            <person name="de Hoog S."/>
            <person name="Gorbushina A."/>
            <person name="Walker B."/>
            <person name="Young S.K."/>
            <person name="Zeng Q."/>
            <person name="Gargeya S."/>
            <person name="Fitzgerald M."/>
            <person name="Haas B."/>
            <person name="Abouelleil A."/>
            <person name="Allen A.W."/>
            <person name="Alvarado L."/>
            <person name="Arachchi H.M."/>
            <person name="Berlin A.M."/>
            <person name="Chapman S.B."/>
            <person name="Gainer-Dewar J."/>
            <person name="Goldberg J."/>
            <person name="Griggs A."/>
            <person name="Gujja S."/>
            <person name="Hansen M."/>
            <person name="Howarth C."/>
            <person name="Imamovic A."/>
            <person name="Ireland A."/>
            <person name="Larimer J."/>
            <person name="McCowan C."/>
            <person name="Murphy C."/>
            <person name="Pearson M."/>
            <person name="Poon T.W."/>
            <person name="Priest M."/>
            <person name="Roberts A."/>
            <person name="Saif S."/>
            <person name="Shea T."/>
            <person name="Sisk P."/>
            <person name="Sykes S."/>
            <person name="Wortman J."/>
            <person name="Nusbaum C."/>
            <person name="Birren B."/>
        </authorList>
    </citation>
    <scope>NUCLEOTIDE SEQUENCE [LARGE SCALE GENOMIC DNA]</scope>
    <source>
        <strain evidence="3 4">CBS 606.96</strain>
    </source>
</reference>
<sequence length="427" mass="43135">MPTSVTTTLFLLASLSLAAFAAPARHVRPAGHAPAPAQPRAIYIITNDQTNSVVALPVAADGTLSTGTVTATGGQGSNSVDGSNQPAAPDALDAQSSLTLVGNNIFAVNAGSNTLSMLSFPAQDPTQLTLVGQPVPVSGQFPNTVAASAKNKLVCVGTTGAENGVSCSTFSPRGLGQMDALRSFGLNQTTPPVGPLNTVSQLFFSEDESRLFATIKGDPAVNNTGFFSVFSVQQAQPQQPHAGNGKGKRKAKAPCAASLATQDIRSSPSGTAVLFGSQNIPGTSSSVFVTDASFGAAVLAVDPATNLASLVGKQAIDGQKATCWSTISPATGSAFVTDVLVDRVVEMSLTDATILSTIDLSSNGDPGMIDLAAAGNFIYALSPGNGTTAPAVTVLDVSGGQGSAKQIQHFQLDAMGVDKNAVGLVVF</sequence>
<dbReference type="GeneID" id="19167690"/>
<dbReference type="EMBL" id="AMGY01000003">
    <property type="protein sequence ID" value="EXJ86611.1"/>
    <property type="molecule type" value="Genomic_DNA"/>
</dbReference>
<feature type="chain" id="PRO_5004933480" description="3-carboxymuconate cyclase" evidence="2">
    <location>
        <begin position="22"/>
        <end position="427"/>
    </location>
</feature>
<feature type="signal peptide" evidence="2">
    <location>
        <begin position="1"/>
        <end position="21"/>
    </location>
</feature>
<dbReference type="Gene3D" id="2.130.10.10">
    <property type="entry name" value="YVTN repeat-like/Quinoprotein amine dehydrogenase"/>
    <property type="match status" value="1"/>
</dbReference>
<keyword evidence="2" id="KW-0732">Signal</keyword>
<evidence type="ECO:0000256" key="2">
    <source>
        <dbReference type="SAM" id="SignalP"/>
    </source>
</evidence>
<evidence type="ECO:0000313" key="3">
    <source>
        <dbReference type="EMBL" id="EXJ86611.1"/>
    </source>
</evidence>
<organism evidence="3 4">
    <name type="scientific">Capronia epimyces CBS 606.96</name>
    <dbReference type="NCBI Taxonomy" id="1182542"/>
    <lineage>
        <taxon>Eukaryota</taxon>
        <taxon>Fungi</taxon>
        <taxon>Dikarya</taxon>
        <taxon>Ascomycota</taxon>
        <taxon>Pezizomycotina</taxon>
        <taxon>Eurotiomycetes</taxon>
        <taxon>Chaetothyriomycetidae</taxon>
        <taxon>Chaetothyriales</taxon>
        <taxon>Herpotrichiellaceae</taxon>
        <taxon>Capronia</taxon>
    </lineage>
</organism>
<dbReference type="OrthoDB" id="10006285at2759"/>
<proteinExistence type="predicted"/>
<keyword evidence="4" id="KW-1185">Reference proteome</keyword>
<dbReference type="eggNOG" id="ENOG502S2T1">
    <property type="taxonomic scope" value="Eukaryota"/>
</dbReference>
<gene>
    <name evidence="3" type="ORF">A1O3_03564</name>
</gene>
<protein>
    <recommendedName>
        <fullName evidence="5">3-carboxymuconate cyclase</fullName>
    </recommendedName>
</protein>
<dbReference type="RefSeq" id="XP_007731890.1">
    <property type="nucleotide sequence ID" value="XM_007733700.1"/>
</dbReference>
<dbReference type="Proteomes" id="UP000019478">
    <property type="component" value="Unassembled WGS sequence"/>
</dbReference>
<accession>W9YBH1</accession>
<comment type="caution">
    <text evidence="3">The sequence shown here is derived from an EMBL/GenBank/DDBJ whole genome shotgun (WGS) entry which is preliminary data.</text>
</comment>
<evidence type="ECO:0000313" key="4">
    <source>
        <dbReference type="Proteomes" id="UP000019478"/>
    </source>
</evidence>
<evidence type="ECO:0000256" key="1">
    <source>
        <dbReference type="SAM" id="MobiDB-lite"/>
    </source>
</evidence>
<dbReference type="InterPro" id="IPR015943">
    <property type="entry name" value="WD40/YVTN_repeat-like_dom_sf"/>
</dbReference>
<dbReference type="AlphaFoldDB" id="W9YBH1"/>
<feature type="compositionally biased region" description="Polar residues" evidence="1">
    <location>
        <begin position="69"/>
        <end position="86"/>
    </location>
</feature>
<dbReference type="SUPFAM" id="SSF75011">
    <property type="entry name" value="3-carboxy-cis,cis-mucoante lactonizing enzyme"/>
    <property type="match status" value="1"/>
</dbReference>
<dbReference type="HOGENOM" id="CLU_037887_1_0_1"/>
<name>W9YBH1_9EURO</name>
<dbReference type="STRING" id="1182542.W9YBH1"/>